<organism evidence="6 7">
    <name type="scientific">Archaeoglobus profundus (strain DSM 5631 / JCM 9629 / NBRC 100127 / Av18)</name>
    <dbReference type="NCBI Taxonomy" id="572546"/>
    <lineage>
        <taxon>Archaea</taxon>
        <taxon>Methanobacteriati</taxon>
        <taxon>Methanobacteriota</taxon>
        <taxon>Archaeoglobi</taxon>
        <taxon>Archaeoglobales</taxon>
        <taxon>Archaeoglobaceae</taxon>
        <taxon>Archaeoglobus</taxon>
    </lineage>
</organism>
<dbReference type="GO" id="GO:0003735">
    <property type="term" value="F:structural constituent of ribosome"/>
    <property type="evidence" value="ECO:0007669"/>
    <property type="project" value="InterPro"/>
</dbReference>
<name>D2RG81_ARCPA</name>
<reference evidence="6 7" key="1">
    <citation type="journal article" date="2010" name="Stand. Genomic Sci.">
        <title>Complete genome sequence of Archaeoglobus profundus type strain (AV18).</title>
        <authorList>
            <person name="von Jan M."/>
            <person name="Lapidus A."/>
            <person name="Del Rio T.G."/>
            <person name="Copeland A."/>
            <person name="Tice H."/>
            <person name="Cheng J.F."/>
            <person name="Lucas S."/>
            <person name="Chen F."/>
            <person name="Nolan M."/>
            <person name="Goodwin L."/>
            <person name="Han C."/>
            <person name="Pitluck S."/>
            <person name="Liolios K."/>
            <person name="Ivanova N."/>
            <person name="Mavromatis K."/>
            <person name="Ovchinnikova G."/>
            <person name="Chertkov O."/>
            <person name="Pati A."/>
            <person name="Chen A."/>
            <person name="Palaniappan K."/>
            <person name="Land M."/>
            <person name="Hauser L."/>
            <person name="Chang Y.J."/>
            <person name="Jeffries C.D."/>
            <person name="Saunders E."/>
            <person name="Brettin T."/>
            <person name="Detter J.C."/>
            <person name="Chain P."/>
            <person name="Eichinger K."/>
            <person name="Huber H."/>
            <person name="Spring S."/>
            <person name="Rohde M."/>
            <person name="Goker M."/>
            <person name="Wirth R."/>
            <person name="Woyke T."/>
            <person name="Bristow J."/>
            <person name="Eisen J.A."/>
            <person name="Markowitz V."/>
            <person name="Hugenholtz P."/>
            <person name="Kyrpides N.C."/>
            <person name="Klenk H.P."/>
        </authorList>
    </citation>
    <scope>NUCLEOTIDE SEQUENCE [LARGE SCALE GENOMIC DNA]</scope>
    <source>
        <strain evidence="7">DSM 5631 / JCM 9629 / NBRC 100127 / Av18</strain>
    </source>
</reference>
<dbReference type="SMART" id="SM01380">
    <property type="entry name" value="Ribosomal_L31e"/>
    <property type="match status" value="1"/>
</dbReference>
<dbReference type="SUPFAM" id="SSF54575">
    <property type="entry name" value="Ribosomal protein L31e"/>
    <property type="match status" value="1"/>
</dbReference>
<dbReference type="OrthoDB" id="10127at2157"/>
<evidence type="ECO:0000313" key="7">
    <source>
        <dbReference type="Proteomes" id="UP000001901"/>
    </source>
</evidence>
<sequence length="109" mass="13029">MAKVEVERVYSIRLKHKLKRYPRWLRAVKAMRYIRRFLSRHMKVSEENIKIDPSINLKIWERGIQKPPAKIRIRAVKFDDGIVEAELYTGEVKSEVKEEKKEEVEGQHA</sequence>
<keyword evidence="2 5" id="KW-0689">Ribosomal protein</keyword>
<dbReference type="InterPro" id="IPR000054">
    <property type="entry name" value="Ribosomal_eL31"/>
</dbReference>
<dbReference type="InterPro" id="IPR020052">
    <property type="entry name" value="Ribosomal_eL31_CS"/>
</dbReference>
<dbReference type="Proteomes" id="UP000001901">
    <property type="component" value="Chromosome"/>
</dbReference>
<gene>
    <name evidence="5" type="primary">rpl31e</name>
    <name evidence="6" type="ordered locus">Arcpr_0236</name>
</gene>
<dbReference type="Gene3D" id="3.10.440.10">
    <property type="match status" value="1"/>
</dbReference>
<dbReference type="PANTHER" id="PTHR10956:SF0">
    <property type="entry name" value="60S RIBOSOMAL PROTEIN L31"/>
    <property type="match status" value="1"/>
</dbReference>
<dbReference type="PANTHER" id="PTHR10956">
    <property type="entry name" value="60S RIBOSOMAL PROTEIN L31"/>
    <property type="match status" value="1"/>
</dbReference>
<comment type="similarity">
    <text evidence="1 5">Belongs to the eukaryotic ribosomal protein eL31 family.</text>
</comment>
<dbReference type="GO" id="GO:0022625">
    <property type="term" value="C:cytosolic large ribosomal subunit"/>
    <property type="evidence" value="ECO:0007669"/>
    <property type="project" value="TreeGrafter"/>
</dbReference>
<dbReference type="PROSITE" id="PS01144">
    <property type="entry name" value="RIBOSOMAL_L31E"/>
    <property type="match status" value="1"/>
</dbReference>
<evidence type="ECO:0000256" key="5">
    <source>
        <dbReference type="HAMAP-Rule" id="MF_00410"/>
    </source>
</evidence>
<dbReference type="NCBIfam" id="NF002258">
    <property type="entry name" value="PRK01192.1-1"/>
    <property type="match status" value="1"/>
</dbReference>
<dbReference type="eggNOG" id="arCOG04473">
    <property type="taxonomic scope" value="Archaea"/>
</dbReference>
<accession>D2RG81</accession>
<evidence type="ECO:0000313" key="6">
    <source>
        <dbReference type="EMBL" id="ADB57306.1"/>
    </source>
</evidence>
<dbReference type="HAMAP" id="MF_00410">
    <property type="entry name" value="Ribosomal_eL31"/>
    <property type="match status" value="1"/>
</dbReference>
<protein>
    <recommendedName>
        <fullName evidence="4 5">Large ribosomal subunit protein eL31</fullName>
    </recommendedName>
</protein>
<dbReference type="STRING" id="572546.Arcpr_0236"/>
<keyword evidence="7" id="KW-1185">Reference proteome</keyword>
<dbReference type="CDD" id="cd00463">
    <property type="entry name" value="Ribosomal_L31e"/>
    <property type="match status" value="1"/>
</dbReference>
<dbReference type="Pfam" id="PF01198">
    <property type="entry name" value="Ribosomal_L31e"/>
    <property type="match status" value="1"/>
</dbReference>
<dbReference type="HOGENOM" id="CLU_112570_3_0_2"/>
<proteinExistence type="inferred from homology"/>
<dbReference type="PaxDb" id="572546-Arcpr_0236"/>
<evidence type="ECO:0000256" key="4">
    <source>
        <dbReference type="ARBA" id="ARBA00035230"/>
    </source>
</evidence>
<dbReference type="AlphaFoldDB" id="D2RG81"/>
<dbReference type="InterPro" id="IPR023621">
    <property type="entry name" value="Ribosomal_eL31_dom_sf"/>
</dbReference>
<dbReference type="GO" id="GO:0002181">
    <property type="term" value="P:cytoplasmic translation"/>
    <property type="evidence" value="ECO:0007669"/>
    <property type="project" value="TreeGrafter"/>
</dbReference>
<evidence type="ECO:0000256" key="1">
    <source>
        <dbReference type="ARBA" id="ARBA00010808"/>
    </source>
</evidence>
<evidence type="ECO:0000256" key="3">
    <source>
        <dbReference type="ARBA" id="ARBA00023274"/>
    </source>
</evidence>
<dbReference type="EMBL" id="CP001857">
    <property type="protein sequence ID" value="ADB57306.1"/>
    <property type="molecule type" value="Genomic_DNA"/>
</dbReference>
<keyword evidence="3 5" id="KW-0687">Ribonucleoprotein</keyword>
<evidence type="ECO:0000256" key="2">
    <source>
        <dbReference type="ARBA" id="ARBA00022980"/>
    </source>
</evidence>
<dbReference type="KEGG" id="apo:Arcpr_0236"/>